<feature type="transmembrane region" description="Helical" evidence="5">
    <location>
        <begin position="179"/>
        <end position="200"/>
    </location>
</feature>
<feature type="domain" description="ABC transmembrane type-2" evidence="6">
    <location>
        <begin position="20"/>
        <end position="289"/>
    </location>
</feature>
<dbReference type="InterPro" id="IPR051784">
    <property type="entry name" value="Nod_factor_ABC_transporter"/>
</dbReference>
<evidence type="ECO:0000259" key="6">
    <source>
        <dbReference type="PROSITE" id="PS51012"/>
    </source>
</evidence>
<keyword evidence="4 5" id="KW-0472">Membrane</keyword>
<dbReference type="GeneID" id="34222630"/>
<keyword evidence="3 5" id="KW-1133">Transmembrane helix</keyword>
<name>A0A075LHC0_9BACI</name>
<reference evidence="7 8" key="1">
    <citation type="submission" date="2014-07" db="EMBL/GenBank/DDBJ databases">
        <title>Complete genome sequence of a moderately halophilic bacterium Terribacillus aidingensis MP602, isolated from Cryptomeria fortunei in Tianmu mountain in China.</title>
        <authorList>
            <person name="Wang Y."/>
            <person name="Lu P."/>
            <person name="Zhang L."/>
        </authorList>
    </citation>
    <scope>NUCLEOTIDE SEQUENCE [LARGE SCALE GENOMIC DNA]</scope>
    <source>
        <strain evidence="7 8">MP602</strain>
    </source>
</reference>
<dbReference type="PROSITE" id="PS51012">
    <property type="entry name" value="ABC_TM2"/>
    <property type="match status" value="1"/>
</dbReference>
<dbReference type="Proteomes" id="UP000027980">
    <property type="component" value="Chromosome"/>
</dbReference>
<comment type="subcellular location">
    <subcellularLocation>
        <location evidence="1">Membrane</location>
        <topology evidence="1">Multi-pass membrane protein</topology>
    </subcellularLocation>
</comment>
<organism evidence="7 8">
    <name type="scientific">Terribacillus saccharophilus</name>
    <dbReference type="NCBI Taxonomy" id="361277"/>
    <lineage>
        <taxon>Bacteria</taxon>
        <taxon>Bacillati</taxon>
        <taxon>Bacillota</taxon>
        <taxon>Bacilli</taxon>
        <taxon>Bacillales</taxon>
        <taxon>Bacillaceae</taxon>
        <taxon>Terribacillus</taxon>
    </lineage>
</organism>
<proteinExistence type="predicted"/>
<evidence type="ECO:0000256" key="2">
    <source>
        <dbReference type="ARBA" id="ARBA00022692"/>
    </source>
</evidence>
<feature type="transmembrane region" description="Helical" evidence="5">
    <location>
        <begin position="266"/>
        <end position="285"/>
    </location>
</feature>
<dbReference type="InterPro" id="IPR047817">
    <property type="entry name" value="ABC2_TM_bact-type"/>
</dbReference>
<gene>
    <name evidence="7" type="ORF">GZ22_00430</name>
</gene>
<evidence type="ECO:0000256" key="5">
    <source>
        <dbReference type="SAM" id="Phobius"/>
    </source>
</evidence>
<dbReference type="HOGENOM" id="CLU_079551_1_0_9"/>
<dbReference type="Pfam" id="PF12698">
    <property type="entry name" value="ABC2_membrane_3"/>
    <property type="match status" value="1"/>
</dbReference>
<evidence type="ECO:0000256" key="3">
    <source>
        <dbReference type="ARBA" id="ARBA00022989"/>
    </source>
</evidence>
<accession>A0A075LHC0</accession>
<dbReference type="PANTHER" id="PTHR43229:SF2">
    <property type="entry name" value="NODULATION PROTEIN J"/>
    <property type="match status" value="1"/>
</dbReference>
<dbReference type="EMBL" id="CP008876">
    <property type="protein sequence ID" value="AIF65267.1"/>
    <property type="molecule type" value="Genomic_DNA"/>
</dbReference>
<feature type="transmembrane region" description="Helical" evidence="5">
    <location>
        <begin position="21"/>
        <end position="41"/>
    </location>
</feature>
<dbReference type="GO" id="GO:0140359">
    <property type="term" value="F:ABC-type transporter activity"/>
    <property type="evidence" value="ECO:0007669"/>
    <property type="project" value="InterPro"/>
</dbReference>
<dbReference type="InterPro" id="IPR013525">
    <property type="entry name" value="ABC2_TM"/>
</dbReference>
<dbReference type="PANTHER" id="PTHR43229">
    <property type="entry name" value="NODULATION PROTEIN J"/>
    <property type="match status" value="1"/>
</dbReference>
<dbReference type="RefSeq" id="WP_038557642.1">
    <property type="nucleotide sequence ID" value="NZ_CP008876.1"/>
</dbReference>
<dbReference type="OrthoDB" id="162334at2"/>
<dbReference type="KEGG" id="tap:GZ22_00430"/>
<dbReference type="GO" id="GO:0016020">
    <property type="term" value="C:membrane"/>
    <property type="evidence" value="ECO:0007669"/>
    <property type="project" value="UniProtKB-SubCell"/>
</dbReference>
<dbReference type="AlphaFoldDB" id="A0A075LHC0"/>
<feature type="transmembrane region" description="Helical" evidence="5">
    <location>
        <begin position="108"/>
        <end position="136"/>
    </location>
</feature>
<evidence type="ECO:0000313" key="7">
    <source>
        <dbReference type="EMBL" id="AIF65267.1"/>
    </source>
</evidence>
<evidence type="ECO:0000256" key="1">
    <source>
        <dbReference type="ARBA" id="ARBA00004141"/>
    </source>
</evidence>
<feature type="transmembrane region" description="Helical" evidence="5">
    <location>
        <begin position="148"/>
        <end position="172"/>
    </location>
</feature>
<protein>
    <recommendedName>
        <fullName evidence="6">ABC transmembrane type-2 domain-containing protein</fullName>
    </recommendedName>
</protein>
<keyword evidence="2 5" id="KW-0812">Transmembrane</keyword>
<evidence type="ECO:0000256" key="4">
    <source>
        <dbReference type="ARBA" id="ARBA00023136"/>
    </source>
</evidence>
<sequence>MHTIWQLTKRSNRLYFRDKTAVFMSLLTTSIIIVLYLLFLADVTTNSAQQAAQGAVGMKELMQSWLLAGIIVVISLTVTLAVLSTMIEDAVSNQLHALLITPITRTQLVIGYLLSAWLIAVLFSVGALLIAQGYFWLSDKPTVTWNGLLSAIGLIMLITFSSATFLFAITVLIRSRKSFSSMGTLVGTLSGFLLGIYIPIGQLPTFVQEITKFFPPTYGVAALRDVLMQPAIETTFADAPAPILDGFKDTFGLQITLFDSAAQLPVILGILFLTGVIFLSLGVWMRSVRM</sequence>
<evidence type="ECO:0000313" key="8">
    <source>
        <dbReference type="Proteomes" id="UP000027980"/>
    </source>
</evidence>
<feature type="transmembrane region" description="Helical" evidence="5">
    <location>
        <begin position="65"/>
        <end position="87"/>
    </location>
</feature>